<dbReference type="Proteomes" id="UP000243799">
    <property type="component" value="Unassembled WGS sequence"/>
</dbReference>
<dbReference type="STRING" id="490629.SAMN05216266_1514"/>
<gene>
    <name evidence="1" type="ORF">SAMN05216266_1514</name>
</gene>
<protein>
    <recommendedName>
        <fullName evidence="3">Excreted virulence factor EspC, type VII ESX diderm</fullName>
    </recommendedName>
</protein>
<proteinExistence type="predicted"/>
<dbReference type="OrthoDB" id="3262422at2"/>
<sequence length="104" mass="10854">MGGDGFDVDVDALRGAASGIGKTLHDREVCEIRGVCGDAEQYGSDAVHGAFADFCGRWQYGVEVLLDDAEGIRDALGRAASAYQATDEGMRDPLQGAARAMGEA</sequence>
<dbReference type="EMBL" id="FOKG01000051">
    <property type="protein sequence ID" value="SFB64949.1"/>
    <property type="molecule type" value="Genomic_DNA"/>
</dbReference>
<dbReference type="AlphaFoldDB" id="A0A1I1CQF1"/>
<reference evidence="2" key="1">
    <citation type="submission" date="2016-10" db="EMBL/GenBank/DDBJ databases">
        <authorList>
            <person name="Varghese N."/>
            <person name="Submissions S."/>
        </authorList>
    </citation>
    <scope>NUCLEOTIDE SEQUENCE [LARGE SCALE GENOMIC DNA]</scope>
    <source>
        <strain evidence="2">CGMCC 4.3568</strain>
    </source>
</reference>
<evidence type="ECO:0008006" key="3">
    <source>
        <dbReference type="Google" id="ProtNLM"/>
    </source>
</evidence>
<dbReference type="RefSeq" id="WP_091680099.1">
    <property type="nucleotide sequence ID" value="NZ_FOKG01000051.1"/>
</dbReference>
<evidence type="ECO:0000313" key="1">
    <source>
        <dbReference type="EMBL" id="SFB64949.1"/>
    </source>
</evidence>
<keyword evidence="2" id="KW-1185">Reference proteome</keyword>
<organism evidence="1 2">
    <name type="scientific">Amycolatopsis marina</name>
    <dbReference type="NCBI Taxonomy" id="490629"/>
    <lineage>
        <taxon>Bacteria</taxon>
        <taxon>Bacillati</taxon>
        <taxon>Actinomycetota</taxon>
        <taxon>Actinomycetes</taxon>
        <taxon>Pseudonocardiales</taxon>
        <taxon>Pseudonocardiaceae</taxon>
        <taxon>Amycolatopsis</taxon>
    </lineage>
</organism>
<accession>A0A1I1CQF1</accession>
<evidence type="ECO:0000313" key="2">
    <source>
        <dbReference type="Proteomes" id="UP000243799"/>
    </source>
</evidence>
<name>A0A1I1CQF1_9PSEU</name>